<feature type="domain" description="RRM" evidence="1">
    <location>
        <begin position="18"/>
        <end position="71"/>
    </location>
</feature>
<dbReference type="GO" id="GO:0003723">
    <property type="term" value="F:RNA binding"/>
    <property type="evidence" value="ECO:0007669"/>
    <property type="project" value="InterPro"/>
</dbReference>
<sequence>SLCCPGWSQTPGSRNIQIRNIPPLLKWEVLDGLLAQYGTVENVEQVNTDTETAVVNVTFATREEAKIAMENIPWCVCATLSCVCATFLHQ</sequence>
<protein>
    <recommendedName>
        <fullName evidence="1">RRM domain-containing protein</fullName>
    </recommendedName>
</protein>
<proteinExistence type="predicted"/>
<dbReference type="InterPro" id="IPR000504">
    <property type="entry name" value="RRM_dom"/>
</dbReference>
<dbReference type="InterPro" id="IPR012677">
    <property type="entry name" value="Nucleotide-bd_a/b_plait_sf"/>
</dbReference>
<dbReference type="AlphaFoldDB" id="A0A8D2EQ07"/>
<reference evidence="2" key="1">
    <citation type="submission" date="2025-05" db="UniProtKB">
        <authorList>
            <consortium name="Ensembl"/>
        </authorList>
    </citation>
    <scope>IDENTIFICATION</scope>
</reference>
<evidence type="ECO:0000313" key="2">
    <source>
        <dbReference type="Ensembl" id="ENSTGEP00000008663.1"/>
    </source>
</evidence>
<dbReference type="Ensembl" id="ENSTGET00000010445.1">
    <property type="protein sequence ID" value="ENSTGEP00000008663.1"/>
    <property type="gene ID" value="ENSTGEG00000007108.1"/>
</dbReference>
<dbReference type="Proteomes" id="UP000694411">
    <property type="component" value="Unassembled WGS sequence"/>
</dbReference>
<dbReference type="InterPro" id="IPR035979">
    <property type="entry name" value="RBD_domain_sf"/>
</dbReference>
<dbReference type="Gene3D" id="3.30.70.330">
    <property type="match status" value="1"/>
</dbReference>
<dbReference type="Ensembl" id="ENSTGET00000012174.1">
    <property type="protein sequence ID" value="ENSTGEP00000010100.1"/>
    <property type="gene ID" value="ENSTGEG00000008291.1"/>
</dbReference>
<organism evidence="2 3">
    <name type="scientific">Theropithecus gelada</name>
    <name type="common">Gelada baboon</name>
    <dbReference type="NCBI Taxonomy" id="9565"/>
    <lineage>
        <taxon>Eukaryota</taxon>
        <taxon>Metazoa</taxon>
        <taxon>Chordata</taxon>
        <taxon>Craniata</taxon>
        <taxon>Vertebrata</taxon>
        <taxon>Euteleostomi</taxon>
        <taxon>Mammalia</taxon>
        <taxon>Eutheria</taxon>
        <taxon>Euarchontoglires</taxon>
        <taxon>Primates</taxon>
        <taxon>Haplorrhini</taxon>
        <taxon>Catarrhini</taxon>
        <taxon>Cercopithecidae</taxon>
        <taxon>Cercopithecinae</taxon>
        <taxon>Theropithecus</taxon>
    </lineage>
</organism>
<keyword evidence="3" id="KW-1185">Reference proteome</keyword>
<evidence type="ECO:0000259" key="1">
    <source>
        <dbReference type="Pfam" id="PF00076"/>
    </source>
</evidence>
<name>A0A8D2EQ07_THEGE</name>
<dbReference type="Pfam" id="PF00076">
    <property type="entry name" value="RRM_1"/>
    <property type="match status" value="1"/>
</dbReference>
<evidence type="ECO:0000313" key="3">
    <source>
        <dbReference type="Proteomes" id="UP000694411"/>
    </source>
</evidence>
<accession>A0A8D2EQ07</accession>
<dbReference type="SUPFAM" id="SSF54928">
    <property type="entry name" value="RNA-binding domain, RBD"/>
    <property type="match status" value="1"/>
</dbReference>